<evidence type="ECO:0000313" key="2">
    <source>
        <dbReference type="EMBL" id="OWZ14430.1"/>
    </source>
</evidence>
<dbReference type="EMBL" id="NBNE01001340">
    <property type="protein sequence ID" value="OWZ14430.1"/>
    <property type="molecule type" value="Genomic_DNA"/>
</dbReference>
<dbReference type="AlphaFoldDB" id="A0A225WC69"/>
<name>A0A225WC69_9STRA</name>
<gene>
    <name evidence="2" type="ORF">PHMEG_00012094</name>
</gene>
<dbReference type="OrthoDB" id="117882at2759"/>
<feature type="region of interest" description="Disordered" evidence="1">
    <location>
        <begin position="131"/>
        <end position="157"/>
    </location>
</feature>
<protein>
    <submittedName>
        <fullName evidence="2">Uncharacterized protein</fullName>
    </submittedName>
</protein>
<organism evidence="2 3">
    <name type="scientific">Phytophthora megakarya</name>
    <dbReference type="NCBI Taxonomy" id="4795"/>
    <lineage>
        <taxon>Eukaryota</taxon>
        <taxon>Sar</taxon>
        <taxon>Stramenopiles</taxon>
        <taxon>Oomycota</taxon>
        <taxon>Peronosporomycetes</taxon>
        <taxon>Peronosporales</taxon>
        <taxon>Peronosporaceae</taxon>
        <taxon>Phytophthora</taxon>
    </lineage>
</organism>
<dbReference type="Proteomes" id="UP000198211">
    <property type="component" value="Unassembled WGS sequence"/>
</dbReference>
<accession>A0A225WC69</accession>
<evidence type="ECO:0000313" key="3">
    <source>
        <dbReference type="Proteomes" id="UP000198211"/>
    </source>
</evidence>
<feature type="compositionally biased region" description="Polar residues" evidence="1">
    <location>
        <begin position="328"/>
        <end position="341"/>
    </location>
</feature>
<proteinExistence type="predicted"/>
<evidence type="ECO:0000256" key="1">
    <source>
        <dbReference type="SAM" id="MobiDB-lite"/>
    </source>
</evidence>
<feature type="region of interest" description="Disordered" evidence="1">
    <location>
        <begin position="469"/>
        <end position="488"/>
    </location>
</feature>
<feature type="region of interest" description="Disordered" evidence="1">
    <location>
        <begin position="328"/>
        <end position="358"/>
    </location>
</feature>
<keyword evidence="3" id="KW-1185">Reference proteome</keyword>
<sequence length="578" mass="63286">MLYEAGFEFQNFVPVWFRAHAAKVLPGVVRSLVVKVQRLHTAELTAWLLITDGATFKVRPALDVQARSEPQPVLDYHPEDEYRDLILSDFNLLRRTYVLRLRKAGLRSIRSPTGSSIWEQEQRVLQTNSASLRAVSSPWPEQPRGTSDPVPSLVGTSDESSYGVMLSSYTSESYCSGSSGSPTLGHSAASHMPSAGFGQLVMPAQASGTDMFGGELGFYVTRETFEHPALPDPQDVTMTAATSDAIGLGLKQCWSWSTTELSQVFVQTLFAETFSVTKVQSVSRVVPIGEVQANWITHLVQSSGSFGANTTSDAAAVTHLDEKVSAASKSGISTAQPQLDSLSLGEGRGTKGLSPIAGPLRNLTRQTQREVEAGVQAAAHQAAQAERARTDATIAQRVQQQQVDAKRRHKLSKQSGSLRHVRVLKNLSESEAARKEDQRTAKNIQEFHVGLLRDLRATSAKVHVGVPTVDPKPVTAKPSGNDYPQVTTTQRGVGEGVEVRPEPGLKNVPGVVLDQLRATLPAADSPEYQKREAVPVEEKVVQETDEIIAEEVSTWRRPVQLKWELKFRIKQRSFNRQL</sequence>
<comment type="caution">
    <text evidence="2">The sequence shown here is derived from an EMBL/GenBank/DDBJ whole genome shotgun (WGS) entry which is preliminary data.</text>
</comment>
<reference evidence="3" key="1">
    <citation type="submission" date="2017-03" db="EMBL/GenBank/DDBJ databases">
        <title>Phytopthora megakarya and P. palmivora, two closely related causual agents of cacao black pod achieved similar genome size and gene model numbers by different mechanisms.</title>
        <authorList>
            <person name="Ali S."/>
            <person name="Shao J."/>
            <person name="Larry D.J."/>
            <person name="Kronmiller B."/>
            <person name="Shen D."/>
            <person name="Strem M.D."/>
            <person name="Melnick R.L."/>
            <person name="Guiltinan M.J."/>
            <person name="Tyler B.M."/>
            <person name="Meinhardt L.W."/>
            <person name="Bailey B.A."/>
        </authorList>
    </citation>
    <scope>NUCLEOTIDE SEQUENCE [LARGE SCALE GENOMIC DNA]</scope>
    <source>
        <strain evidence="3">zdho120</strain>
    </source>
</reference>